<keyword evidence="1 2" id="KW-0238">DNA-binding</keyword>
<dbReference type="EMBL" id="VCKX01000432">
    <property type="protein sequence ID" value="TMR13090.1"/>
    <property type="molecule type" value="Genomic_DNA"/>
</dbReference>
<evidence type="ECO:0000256" key="2">
    <source>
        <dbReference type="PROSITE-ProRule" id="PRU00252"/>
    </source>
</evidence>
<gene>
    <name evidence="3" type="ORF">ETD85_57805</name>
</gene>
<accession>A0A5S4F900</accession>
<evidence type="ECO:0000256" key="1">
    <source>
        <dbReference type="ARBA" id="ARBA00023125"/>
    </source>
</evidence>
<comment type="caution">
    <text evidence="3">The sequence shown here is derived from an EMBL/GenBank/DDBJ whole genome shotgun (WGS) entry which is preliminary data.</text>
</comment>
<reference evidence="3 4" key="1">
    <citation type="submission" date="2019-05" db="EMBL/GenBank/DDBJ databases">
        <title>Draft genome sequence of Nonomuraea zeae DSM 100528.</title>
        <authorList>
            <person name="Saricaoglu S."/>
            <person name="Isik K."/>
        </authorList>
    </citation>
    <scope>NUCLEOTIDE SEQUENCE [LARGE SCALE GENOMIC DNA]</scope>
    <source>
        <strain evidence="3 4">DSM 100528</strain>
    </source>
</reference>
<proteinExistence type="predicted"/>
<evidence type="ECO:0000313" key="4">
    <source>
        <dbReference type="Proteomes" id="UP000306628"/>
    </source>
</evidence>
<dbReference type="Gene3D" id="2.40.50.140">
    <property type="entry name" value="Nucleic acid-binding proteins"/>
    <property type="match status" value="1"/>
</dbReference>
<evidence type="ECO:0008006" key="5">
    <source>
        <dbReference type="Google" id="ProtNLM"/>
    </source>
</evidence>
<protein>
    <recommendedName>
        <fullName evidence="5">Single-stranded DNA-binding protein</fullName>
    </recommendedName>
</protein>
<name>A0A5S4F900_9ACTN</name>
<dbReference type="InterPro" id="IPR000424">
    <property type="entry name" value="Primosome_PriB/ssb"/>
</dbReference>
<keyword evidence="4" id="KW-1185">Reference proteome</keyword>
<dbReference type="AlphaFoldDB" id="A0A5S4F900"/>
<dbReference type="OrthoDB" id="5186768at2"/>
<dbReference type="GO" id="GO:0003697">
    <property type="term" value="F:single-stranded DNA binding"/>
    <property type="evidence" value="ECO:0007669"/>
    <property type="project" value="InterPro"/>
</dbReference>
<evidence type="ECO:0000313" key="3">
    <source>
        <dbReference type="EMBL" id="TMR13090.1"/>
    </source>
</evidence>
<organism evidence="3 4">
    <name type="scientific">Nonomuraea zeae</name>
    <dbReference type="NCBI Taxonomy" id="1642303"/>
    <lineage>
        <taxon>Bacteria</taxon>
        <taxon>Bacillati</taxon>
        <taxon>Actinomycetota</taxon>
        <taxon>Actinomycetes</taxon>
        <taxon>Streptosporangiales</taxon>
        <taxon>Streptosporangiaceae</taxon>
        <taxon>Nonomuraea</taxon>
    </lineage>
</organism>
<dbReference type="InterPro" id="IPR012340">
    <property type="entry name" value="NA-bd_OB-fold"/>
</dbReference>
<sequence>MLPLSPERRSSRSGLLLIVDSDLHQSTDRRTAVDRNEVLLVGRLSAAVEEHSLPSGDTVTKWRIIVRRRQHRKGAALTDSIPCVTFDPETAAIVRGLKPRDYVEVTGAFRCRVFGPSAAKIWRYEVEVSSAKPFEAEIPEPEAPPGPDDHSEILRALIPRQVAYLAPAS</sequence>
<dbReference type="Pfam" id="PF00436">
    <property type="entry name" value="SSB"/>
    <property type="match status" value="1"/>
</dbReference>
<dbReference type="PROSITE" id="PS50935">
    <property type="entry name" value="SSB"/>
    <property type="match status" value="1"/>
</dbReference>
<dbReference type="SUPFAM" id="SSF50249">
    <property type="entry name" value="Nucleic acid-binding proteins"/>
    <property type="match status" value="1"/>
</dbReference>
<dbReference type="Proteomes" id="UP000306628">
    <property type="component" value="Unassembled WGS sequence"/>
</dbReference>